<evidence type="ECO:0000256" key="1">
    <source>
        <dbReference type="SAM" id="Coils"/>
    </source>
</evidence>
<reference evidence="4" key="1">
    <citation type="submission" date="2014-07" db="EMBL/GenBank/DDBJ databases">
        <authorList>
            <person name="Urmite Genomes Urmite Genomes"/>
        </authorList>
    </citation>
    <scope>NUCLEOTIDE SEQUENCE</scope>
    <source>
        <strain evidence="4">13S34_air</strain>
    </source>
</reference>
<evidence type="ECO:0000256" key="2">
    <source>
        <dbReference type="SAM" id="Phobius"/>
    </source>
</evidence>
<protein>
    <submittedName>
        <fullName evidence="4">T5orf172 domain protein</fullName>
    </submittedName>
</protein>
<organism evidence="4">
    <name type="scientific">Metalysinibacillus saudimassiliensis</name>
    <dbReference type="NCBI Taxonomy" id="1461583"/>
    <lineage>
        <taxon>Bacteria</taxon>
        <taxon>Bacillati</taxon>
        <taxon>Bacillota</taxon>
        <taxon>Bacilli</taxon>
        <taxon>Bacillales</taxon>
        <taxon>Caryophanaceae</taxon>
        <taxon>Metalysinibacillus</taxon>
    </lineage>
</organism>
<proteinExistence type="predicted"/>
<feature type="coiled-coil region" evidence="1">
    <location>
        <begin position="308"/>
        <end position="392"/>
    </location>
</feature>
<feature type="domain" description="Bacteriophage T5 Orf172 DNA-binding" evidence="3">
    <location>
        <begin position="412"/>
        <end position="495"/>
    </location>
</feature>
<dbReference type="HOGENOM" id="CLU_024787_2_0_9"/>
<feature type="transmembrane region" description="Helical" evidence="2">
    <location>
        <begin position="7"/>
        <end position="33"/>
    </location>
</feature>
<keyword evidence="2" id="KW-1133">Transmembrane helix</keyword>
<dbReference type="EMBL" id="LN483073">
    <property type="protein sequence ID" value="CEA00315.1"/>
    <property type="molecule type" value="Genomic_DNA"/>
</dbReference>
<accession>A0A078M2A5</accession>
<evidence type="ECO:0000313" key="4">
    <source>
        <dbReference type="EMBL" id="CEA00315.1"/>
    </source>
</evidence>
<dbReference type="SMART" id="SM00974">
    <property type="entry name" value="T5orf172"/>
    <property type="match status" value="1"/>
</dbReference>
<keyword evidence="2" id="KW-0472">Membrane</keyword>
<feature type="coiled-coil region" evidence="1">
    <location>
        <begin position="51"/>
        <end position="220"/>
    </location>
</feature>
<evidence type="ECO:0000259" key="3">
    <source>
        <dbReference type="SMART" id="SM00974"/>
    </source>
</evidence>
<dbReference type="PATRIC" id="fig|1461583.4.peg.538"/>
<dbReference type="InterPro" id="IPR018306">
    <property type="entry name" value="Phage_T5_Orf172_DNA-bd"/>
</dbReference>
<gene>
    <name evidence="4" type="ORF">BN1050_00566</name>
</gene>
<name>A0A078M2A5_9BACL</name>
<dbReference type="AlphaFoldDB" id="A0A078M2A5"/>
<sequence length="523" mass="61223">MKWYHKWIVIVLLFLSGFATYGLTSLVGGLLLASRLVTTRAAQGRGEYDKVENIRSVLQTKRQELTQVEHNLQQAEQLFKEKEDAYITAIRQDFEQQRQQILQQANEEAKTIHLDIQGFIDEKHELEVLTEKLRKQTTTQENRLRKLKTEYQGIHQLTQNFPEAINITKLEHEVAQYVKDLDEAELTKELLTLDCHYLNAKELRKQMNRVKKEVSQLLDAYVDRYNTKANKTIYQLLVIGLQAELQNVIYSLSYAKLEEAQTQIKEMIRRYLAICADGNASILPTITRFLTEIEPLYLQAVEIEYHFYHKREQEREEQRLIREQMREEAAERKALAEQQKKIEQEEEKYNTELRRTQELLANEADAEKLAALQARILELEQLQSKVAEEKEEILKRANGKAGYVYVISNLGAFGENKFKVGMTRRLEPMDRIDELSNASVPFRFDVHALIFSDDAVALEKQLHEQLDEKRVNKVNMRKEFFETTITELEDIVTTLDPTVEFRPTLAAQEYRQTLTLNQQLQLA</sequence>
<dbReference type="Pfam" id="PF13455">
    <property type="entry name" value="MUG113"/>
    <property type="match status" value="1"/>
</dbReference>
<keyword evidence="2" id="KW-0812">Transmembrane</keyword>
<keyword evidence="1" id="KW-0175">Coiled coil</keyword>